<reference evidence="13" key="1">
    <citation type="submission" date="2017-07" db="EMBL/GenBank/DDBJ databases">
        <title>Taro Niue Genome Assembly and Annotation.</title>
        <authorList>
            <person name="Atibalentja N."/>
            <person name="Keating K."/>
            <person name="Fields C.J."/>
        </authorList>
    </citation>
    <scope>NUCLEOTIDE SEQUENCE</scope>
    <source>
        <strain evidence="13">Niue_2</strain>
        <tissue evidence="13">Leaf</tissue>
    </source>
</reference>
<dbReference type="Gene3D" id="1.10.10.60">
    <property type="entry name" value="Homeodomain-like"/>
    <property type="match status" value="1"/>
</dbReference>
<dbReference type="AlphaFoldDB" id="A0A843X9E0"/>
<evidence type="ECO:0000313" key="13">
    <source>
        <dbReference type="EMBL" id="MQM15917.1"/>
    </source>
</evidence>
<protein>
    <recommendedName>
        <fullName evidence="12">Homeobox domain-containing protein</fullName>
    </recommendedName>
</protein>
<dbReference type="SUPFAM" id="SSF46689">
    <property type="entry name" value="Homeodomain-like"/>
    <property type="match status" value="1"/>
</dbReference>
<dbReference type="EMBL" id="NMUH01006744">
    <property type="protein sequence ID" value="MQM15917.1"/>
    <property type="molecule type" value="Genomic_DNA"/>
</dbReference>
<dbReference type="PANTHER" id="PTHR45940:SF2">
    <property type="entry name" value="WUSCHEL-RELATED HOMEOBOX 1"/>
    <property type="match status" value="1"/>
</dbReference>
<dbReference type="GO" id="GO:0099402">
    <property type="term" value="P:plant organ development"/>
    <property type="evidence" value="ECO:0007669"/>
    <property type="project" value="InterPro"/>
</dbReference>
<feature type="DNA-binding region" description="Homeobox" evidence="9">
    <location>
        <begin position="36"/>
        <end position="101"/>
    </location>
</feature>
<dbReference type="SMART" id="SM00389">
    <property type="entry name" value="HOX"/>
    <property type="match status" value="1"/>
</dbReference>
<evidence type="ECO:0000259" key="12">
    <source>
        <dbReference type="PROSITE" id="PS50071"/>
    </source>
</evidence>
<dbReference type="SMR" id="A0A843X9E0"/>
<feature type="region of interest" description="Disordered" evidence="11">
    <location>
        <begin position="208"/>
        <end position="234"/>
    </location>
</feature>
<dbReference type="InterPro" id="IPR044555">
    <property type="entry name" value="WUSCHEL-like"/>
</dbReference>
<evidence type="ECO:0000256" key="7">
    <source>
        <dbReference type="ARBA" id="ARBA00023242"/>
    </source>
</evidence>
<dbReference type="InterPro" id="IPR009057">
    <property type="entry name" value="Homeodomain-like_sf"/>
</dbReference>
<comment type="subcellular location">
    <subcellularLocation>
        <location evidence="1 9 10">Nucleus</location>
    </subcellularLocation>
</comment>
<evidence type="ECO:0000256" key="2">
    <source>
        <dbReference type="ARBA" id="ARBA00022473"/>
    </source>
</evidence>
<comment type="caution">
    <text evidence="13">The sequence shown here is derived from an EMBL/GenBank/DDBJ whole genome shotgun (WGS) entry which is preliminary data.</text>
</comment>
<dbReference type="CDD" id="cd00086">
    <property type="entry name" value="homeodomain"/>
    <property type="match status" value="1"/>
</dbReference>
<dbReference type="GO" id="GO:0003700">
    <property type="term" value="F:DNA-binding transcription factor activity"/>
    <property type="evidence" value="ECO:0007669"/>
    <property type="project" value="InterPro"/>
</dbReference>
<keyword evidence="7 9" id="KW-0539">Nucleus</keyword>
<evidence type="ECO:0000256" key="10">
    <source>
        <dbReference type="RuleBase" id="RU000682"/>
    </source>
</evidence>
<sequence>MESQSYQQPPEDNDAGAIGGGGNGGASNKSSFLCRQASSRWIPTTDQIRILRELYYNCGVRSPSAEQIQRISSRLRQYGKIEGKNVFYWFQNHKARERQKKRLTVDIASNKYNSGMLSPGCISLSFCSIWVSPACTSPGVYCVGQVGANGCGGSVLLERNYMEYSLPGGLGGGSMMEGNVGWVAVEPAAMSPLYYHQQRPPCFYEQHQQQPYEQHLQQQQGGGGGGQAVSPPQMETLPLFPIRSEPQRGEEEDYVDGRNHVNSQGWVGKAHPPHNGHFSATFYLDQAQQHQLRQQEEDQRQHCRAYDEDSSINIGGASLELSLYSYGSGLRRGPT</sequence>
<organism evidence="13 14">
    <name type="scientific">Colocasia esculenta</name>
    <name type="common">Wild taro</name>
    <name type="synonym">Arum esculentum</name>
    <dbReference type="NCBI Taxonomy" id="4460"/>
    <lineage>
        <taxon>Eukaryota</taxon>
        <taxon>Viridiplantae</taxon>
        <taxon>Streptophyta</taxon>
        <taxon>Embryophyta</taxon>
        <taxon>Tracheophyta</taxon>
        <taxon>Spermatophyta</taxon>
        <taxon>Magnoliopsida</taxon>
        <taxon>Liliopsida</taxon>
        <taxon>Araceae</taxon>
        <taxon>Aroideae</taxon>
        <taxon>Colocasieae</taxon>
        <taxon>Colocasia</taxon>
    </lineage>
</organism>
<dbReference type="InterPro" id="IPR001356">
    <property type="entry name" value="HD"/>
</dbReference>
<evidence type="ECO:0000256" key="9">
    <source>
        <dbReference type="PROSITE-ProRule" id="PRU00108"/>
    </source>
</evidence>
<dbReference type="PROSITE" id="PS50071">
    <property type="entry name" value="HOMEOBOX_2"/>
    <property type="match status" value="1"/>
</dbReference>
<evidence type="ECO:0000256" key="1">
    <source>
        <dbReference type="ARBA" id="ARBA00004123"/>
    </source>
</evidence>
<feature type="domain" description="Homeobox" evidence="12">
    <location>
        <begin position="34"/>
        <end position="100"/>
    </location>
</feature>
<gene>
    <name evidence="13" type="ORF">Taro_048871</name>
</gene>
<dbReference type="OrthoDB" id="773671at2759"/>
<evidence type="ECO:0000256" key="4">
    <source>
        <dbReference type="ARBA" id="ARBA00023125"/>
    </source>
</evidence>
<feature type="region of interest" description="Disordered" evidence="11">
    <location>
        <begin position="1"/>
        <end position="22"/>
    </location>
</feature>
<feature type="compositionally biased region" description="Polar residues" evidence="11">
    <location>
        <begin position="1"/>
        <end position="10"/>
    </location>
</feature>
<dbReference type="Proteomes" id="UP000652761">
    <property type="component" value="Unassembled WGS sequence"/>
</dbReference>
<dbReference type="GO" id="GO:0005634">
    <property type="term" value="C:nucleus"/>
    <property type="evidence" value="ECO:0007669"/>
    <property type="project" value="UniProtKB-SubCell"/>
</dbReference>
<evidence type="ECO:0000256" key="5">
    <source>
        <dbReference type="ARBA" id="ARBA00023155"/>
    </source>
</evidence>
<evidence type="ECO:0000256" key="3">
    <source>
        <dbReference type="ARBA" id="ARBA00023015"/>
    </source>
</evidence>
<evidence type="ECO:0000313" key="14">
    <source>
        <dbReference type="Proteomes" id="UP000652761"/>
    </source>
</evidence>
<proteinExistence type="inferred from homology"/>
<name>A0A843X9E0_COLES</name>
<keyword evidence="4 9" id="KW-0238">DNA-binding</keyword>
<evidence type="ECO:0000256" key="11">
    <source>
        <dbReference type="SAM" id="MobiDB-lite"/>
    </source>
</evidence>
<comment type="similarity">
    <text evidence="8">Belongs to the WUS homeobox family.</text>
</comment>
<keyword evidence="5 9" id="KW-0371">Homeobox</keyword>
<keyword evidence="6" id="KW-0804">Transcription</keyword>
<dbReference type="PANTHER" id="PTHR45940">
    <property type="entry name" value="WUSCHEL-RELATED HOMEOBOX 1-RELATED"/>
    <property type="match status" value="1"/>
</dbReference>
<evidence type="ECO:0000256" key="8">
    <source>
        <dbReference type="ARBA" id="ARBA00024040"/>
    </source>
</evidence>
<keyword evidence="2" id="KW-0217">Developmental protein</keyword>
<dbReference type="GO" id="GO:0003677">
    <property type="term" value="F:DNA binding"/>
    <property type="evidence" value="ECO:0007669"/>
    <property type="project" value="UniProtKB-UniRule"/>
</dbReference>
<accession>A0A843X9E0</accession>
<keyword evidence="14" id="KW-1185">Reference proteome</keyword>
<dbReference type="Pfam" id="PF00046">
    <property type="entry name" value="Homeodomain"/>
    <property type="match status" value="1"/>
</dbReference>
<evidence type="ECO:0000256" key="6">
    <source>
        <dbReference type="ARBA" id="ARBA00023163"/>
    </source>
</evidence>
<keyword evidence="3" id="KW-0805">Transcription regulation</keyword>
<feature type="compositionally biased region" description="Low complexity" evidence="11">
    <location>
        <begin position="208"/>
        <end position="219"/>
    </location>
</feature>